<accession>A0A061RKA9</accession>
<organism evidence="1">
    <name type="scientific">Tetraselmis sp. GSL018</name>
    <dbReference type="NCBI Taxonomy" id="582737"/>
    <lineage>
        <taxon>Eukaryota</taxon>
        <taxon>Viridiplantae</taxon>
        <taxon>Chlorophyta</taxon>
        <taxon>core chlorophytes</taxon>
        <taxon>Chlorodendrophyceae</taxon>
        <taxon>Chlorodendrales</taxon>
        <taxon>Chlorodendraceae</taxon>
        <taxon>Tetraselmis</taxon>
    </lineage>
</organism>
<dbReference type="SUPFAM" id="SSF89919">
    <property type="entry name" value="Ribosome-binding factor A, RbfA"/>
    <property type="match status" value="1"/>
</dbReference>
<proteinExistence type="predicted"/>
<sequence length="278" mass="31212">MSFSLTCRSSRLLLRGRLRLQILTHAVFLAETPPASVDGFSSFDRCRELSTSGLPSDKFPPGFVPEHDQYHDTGTIEEDDLKPMDKRQKRFVSRLLNALDAAMSSNPAMLQLSKDTGFCILEAWVTPDLRRARLRWDAYPRKARAAEAGLSRRMNWLRAETSRRLGARFMPWLEFRRAGPTAEQAEVERALARWAQEQREEAAARGHAPGGGLLDIEIEEENEAVSRAGEDRIRETMQRMVREGASEEEIRARVEREVRAALEEAVHGGRSAGGGGAP</sequence>
<dbReference type="AlphaFoldDB" id="A0A061RKA9"/>
<evidence type="ECO:0000313" key="1">
    <source>
        <dbReference type="EMBL" id="JAC72438.1"/>
    </source>
</evidence>
<protein>
    <submittedName>
        <fullName evidence="1">Uncharacterized protein</fullName>
    </submittedName>
</protein>
<name>A0A061RKA9_9CHLO</name>
<dbReference type="InterPro" id="IPR015946">
    <property type="entry name" value="KH_dom-like_a/b"/>
</dbReference>
<dbReference type="Gene3D" id="3.30.300.20">
    <property type="match status" value="1"/>
</dbReference>
<dbReference type="EMBL" id="GBEZ01013559">
    <property type="protein sequence ID" value="JAC72438.1"/>
    <property type="molecule type" value="Transcribed_RNA"/>
</dbReference>
<reference evidence="1" key="1">
    <citation type="submission" date="2014-05" db="EMBL/GenBank/DDBJ databases">
        <title>The transcriptome of the halophilic microalga Tetraselmis sp. GSL018 isolated from the Great Salt Lake, Utah.</title>
        <authorList>
            <person name="Jinkerson R.E."/>
            <person name="D'Adamo S."/>
            <person name="Posewitz M.C."/>
        </authorList>
    </citation>
    <scope>NUCLEOTIDE SEQUENCE</scope>
    <source>
        <strain evidence="1">GSL018</strain>
    </source>
</reference>
<dbReference type="InterPro" id="IPR023799">
    <property type="entry name" value="RbfA_dom_sf"/>
</dbReference>
<gene>
    <name evidence="1" type="ORF">TSPGSL018_31340</name>
</gene>